<organism evidence="1 2">
    <name type="scientific">Candidatus Roizmanbacteria bacterium RIFCSPLOWO2_02_FULL_43_10</name>
    <dbReference type="NCBI Taxonomy" id="1802078"/>
    <lineage>
        <taxon>Bacteria</taxon>
        <taxon>Candidatus Roizmaniibacteriota</taxon>
    </lineage>
</organism>
<name>A0A1F7K1E9_9BACT</name>
<sequence>MAVILGAGGFFAGMKYQQSKSPRFGNFQGAGNGQFQQRAQGFRPVNGEIISADDKSITVKLQDGSSKIVLLSDSATISKSADATKADLKVGEKVAAFGTENSDGSVTAQNIQLNPILRDNFRSGQSR</sequence>
<reference evidence="1 2" key="1">
    <citation type="journal article" date="2016" name="Nat. Commun.">
        <title>Thousands of microbial genomes shed light on interconnected biogeochemical processes in an aquifer system.</title>
        <authorList>
            <person name="Anantharaman K."/>
            <person name="Brown C.T."/>
            <person name="Hug L.A."/>
            <person name="Sharon I."/>
            <person name="Castelle C.J."/>
            <person name="Probst A.J."/>
            <person name="Thomas B.C."/>
            <person name="Singh A."/>
            <person name="Wilkins M.J."/>
            <person name="Karaoz U."/>
            <person name="Brodie E.L."/>
            <person name="Williams K.H."/>
            <person name="Hubbard S.S."/>
            <person name="Banfield J.F."/>
        </authorList>
    </citation>
    <scope>NUCLEOTIDE SEQUENCE [LARGE SCALE GENOMIC DNA]</scope>
</reference>
<evidence type="ECO:0000313" key="1">
    <source>
        <dbReference type="EMBL" id="OGK61681.1"/>
    </source>
</evidence>
<dbReference type="AlphaFoldDB" id="A0A1F7K1E9"/>
<protein>
    <submittedName>
        <fullName evidence="1">Uncharacterized protein</fullName>
    </submittedName>
</protein>
<dbReference type="Proteomes" id="UP000176269">
    <property type="component" value="Unassembled WGS sequence"/>
</dbReference>
<comment type="caution">
    <text evidence="1">The sequence shown here is derived from an EMBL/GenBank/DDBJ whole genome shotgun (WGS) entry which is preliminary data.</text>
</comment>
<accession>A0A1F7K1E9</accession>
<proteinExistence type="predicted"/>
<dbReference type="EMBL" id="MGBC01000010">
    <property type="protein sequence ID" value="OGK61681.1"/>
    <property type="molecule type" value="Genomic_DNA"/>
</dbReference>
<evidence type="ECO:0000313" key="2">
    <source>
        <dbReference type="Proteomes" id="UP000176269"/>
    </source>
</evidence>
<gene>
    <name evidence="1" type="ORF">A3I56_00045</name>
</gene>